<feature type="region of interest" description="Disordered" evidence="1">
    <location>
        <begin position="689"/>
        <end position="725"/>
    </location>
</feature>
<dbReference type="SUPFAM" id="SSF51971">
    <property type="entry name" value="Nucleotide-binding domain"/>
    <property type="match status" value="1"/>
</dbReference>
<protein>
    <recommendedName>
        <fullName evidence="2">FAD dependent oxidoreductase domain-containing protein</fullName>
    </recommendedName>
</protein>
<feature type="compositionally biased region" description="Polar residues" evidence="1">
    <location>
        <begin position="1"/>
        <end position="10"/>
    </location>
</feature>
<dbReference type="Pfam" id="PF08539">
    <property type="entry name" value="HbrB"/>
    <property type="match status" value="1"/>
</dbReference>
<feature type="compositionally biased region" description="Basic residues" evidence="1">
    <location>
        <begin position="348"/>
        <end position="362"/>
    </location>
</feature>
<feature type="compositionally biased region" description="Low complexity" evidence="1">
    <location>
        <begin position="11"/>
        <end position="27"/>
    </location>
</feature>
<dbReference type="PANTHER" id="PTHR32428:SF2">
    <property type="entry name" value="TARGET OF RAPAMYCIN COMPLEX 2 SUBUNIT BIT61-RELATED"/>
    <property type="match status" value="1"/>
</dbReference>
<dbReference type="SUPFAM" id="SSF54373">
    <property type="entry name" value="FAD-linked reductases, C-terminal domain"/>
    <property type="match status" value="1"/>
</dbReference>
<accession>A0ABR3TY73</accession>
<evidence type="ECO:0000256" key="1">
    <source>
        <dbReference type="SAM" id="MobiDB-lite"/>
    </source>
</evidence>
<sequence length="1187" mass="128435">MASSPARTVLSSPPQHSQPRSSQTPTSAHRARQHSTSNDDQSDTDSDSSRITALSIHKQQTRSPPAHYPQSTPSYSPQLQRPTVAHVSSNVQSAINELSRDQRPPGVQTPPSHPGHRPRQHSQGFFEPSLPTASHSNSPSMSNLSASQIAAQAAMHAQQHDHQLHRKRSTTIPEPGQNFPARRKPSSPSPVVPPLNINPSLSVPSQYQNGVLGGQKGAATAAANTVFPRSPLASPSPEFNSRPMSPQVMPEKEAKPVKEKSKMKLFSKPKSIGISREKDITKGLPALPSPSRPGMYSSSSLSMNQSTTSLIDHKMPTPSLYSLANASTSTLVPSDRLPMLPEKEKEKEKHHRHFLSRQKHKLKHDDHILPLSSAASNSKPTDPSAPQPLYNFAAPNSPGHSSTFAQSMSGLDLRHGGRALRQKKKEEKAANAHAASLENIETTYRERDPSLQLERPEWPGTANLSTSAPSASLLSAGLALETPQTSVATLGAIFGVPQMTPDDAWPLIKARVLLIFEGEDPRPPIEDFNALVSVHLRRCIQRQAPTVIIEDLGELLQTGFLSLDQTLRHCPDDRLVPKLVDMWTIILYTILPFVQAVFLPLDMEFKGRGIMNPKEAAGFWGASLPNRSRADSDASRSKQLPTIGEELDVRRLTLITFRDIIILPRNDALMAIFSRLSLENINAGIVDSHPSPDATSQVSHQTSPATYPARPGTSTSLGDTGWPASHSIAHSHNSASNILESTASSFSNPFTSSNSRSRATSNTSAGSFHSLPTNVHLAGHGRSHSNPQNFYNHQLAPPPSSPVPPQPMDTAKVMETVARMLQCVSILISIRSGDDAQAKMERLAAELNITGLATASILRSKGHKVTIIARDLPPKDGQPIDLDTASKAWASPWAGAIYMPDIDTTPQQRRMQRLTLPHLFRLADSAPSSSARRIDIEDVRDDDGVSLSDFWYADHVPGFAPIPAADLPTGCTLGARWQTVVLRPAVLLPWLRARLEKEEGEGEEGEGGAAVTFVQREVRSLAEAAAVAVPPCDVLINASGNGARDLIPQQQQGDAAERARTKPVRGQTHLVRTGWDRVFMRQGSQYTYCIPRLDGTAVLGGVKGAAGSEDSGDVSEDQRMDIFGRVGDNLPHVFAAFPADFDVVGDCVGFRPGREGGPRVEMEEVGGGLKVVHAYAGMVTASGWEKS</sequence>
<evidence type="ECO:0000313" key="4">
    <source>
        <dbReference type="Proteomes" id="UP001521184"/>
    </source>
</evidence>
<feature type="compositionally biased region" description="Basic and acidic residues" evidence="1">
    <location>
        <begin position="250"/>
        <end position="262"/>
    </location>
</feature>
<dbReference type="EMBL" id="JAKEKT020000012">
    <property type="protein sequence ID" value="KAL1647361.1"/>
    <property type="molecule type" value="Genomic_DNA"/>
</dbReference>
<feature type="compositionally biased region" description="Polar residues" evidence="1">
    <location>
        <begin position="693"/>
        <end position="705"/>
    </location>
</feature>
<feature type="compositionally biased region" description="Polar residues" evidence="1">
    <location>
        <begin position="57"/>
        <end position="96"/>
    </location>
</feature>
<dbReference type="InterPro" id="IPR013745">
    <property type="entry name" value="Bit61/PRR5"/>
</dbReference>
<dbReference type="PANTHER" id="PTHR32428">
    <property type="entry name" value="TARGET OF RAPAMYCIN COMPLEX 2 SUBUNIT BIT61-RELATED"/>
    <property type="match status" value="1"/>
</dbReference>
<comment type="caution">
    <text evidence="3">The sequence shown here is derived from an EMBL/GenBank/DDBJ whole genome shotgun (WGS) entry which is preliminary data.</text>
</comment>
<dbReference type="Proteomes" id="UP001521184">
    <property type="component" value="Unassembled WGS sequence"/>
</dbReference>
<dbReference type="InterPro" id="IPR006076">
    <property type="entry name" value="FAD-dep_OxRdtase"/>
</dbReference>
<dbReference type="Pfam" id="PF01266">
    <property type="entry name" value="DAO"/>
    <property type="match status" value="1"/>
</dbReference>
<feature type="compositionally biased region" description="Polar residues" evidence="1">
    <location>
        <begin position="398"/>
        <end position="407"/>
    </location>
</feature>
<feature type="compositionally biased region" description="Low complexity" evidence="1">
    <location>
        <begin position="745"/>
        <end position="765"/>
    </location>
</feature>
<dbReference type="Gene3D" id="3.40.50.720">
    <property type="entry name" value="NAD(P)-binding Rossmann-like Domain"/>
    <property type="match status" value="1"/>
</dbReference>
<gene>
    <name evidence="3" type="ORF">SLS58_002689</name>
</gene>
<feature type="compositionally biased region" description="Low complexity" evidence="1">
    <location>
        <begin position="292"/>
        <end position="302"/>
    </location>
</feature>
<feature type="domain" description="FAD dependent oxidoreductase" evidence="2">
    <location>
        <begin position="849"/>
        <end position="1179"/>
    </location>
</feature>
<keyword evidence="4" id="KW-1185">Reference proteome</keyword>
<organism evidence="3 4">
    <name type="scientific">Diplodia intermedia</name>
    <dbReference type="NCBI Taxonomy" id="856260"/>
    <lineage>
        <taxon>Eukaryota</taxon>
        <taxon>Fungi</taxon>
        <taxon>Dikarya</taxon>
        <taxon>Ascomycota</taxon>
        <taxon>Pezizomycotina</taxon>
        <taxon>Dothideomycetes</taxon>
        <taxon>Dothideomycetes incertae sedis</taxon>
        <taxon>Botryosphaeriales</taxon>
        <taxon>Botryosphaeriaceae</taxon>
        <taxon>Diplodia</taxon>
    </lineage>
</organism>
<dbReference type="Gene3D" id="3.30.9.10">
    <property type="entry name" value="D-Amino Acid Oxidase, subunit A, domain 2"/>
    <property type="match status" value="1"/>
</dbReference>
<feature type="region of interest" description="Disordered" evidence="1">
    <location>
        <begin position="343"/>
        <end position="407"/>
    </location>
</feature>
<feature type="compositionally biased region" description="Low complexity" evidence="1">
    <location>
        <begin position="133"/>
        <end position="157"/>
    </location>
</feature>
<evidence type="ECO:0000313" key="3">
    <source>
        <dbReference type="EMBL" id="KAL1647361.1"/>
    </source>
</evidence>
<name>A0ABR3TY73_9PEZI</name>
<feature type="region of interest" description="Disordered" evidence="1">
    <location>
        <begin position="228"/>
        <end position="302"/>
    </location>
</feature>
<feature type="region of interest" description="Disordered" evidence="1">
    <location>
        <begin position="745"/>
        <end position="804"/>
    </location>
</feature>
<feature type="region of interest" description="Disordered" evidence="1">
    <location>
        <begin position="1"/>
        <end position="200"/>
    </location>
</feature>
<reference evidence="3 4" key="1">
    <citation type="journal article" date="2023" name="Plant Dis.">
        <title>First Report of Diplodia intermedia Causing Canker and Dieback Diseases on Apple Trees in Canada.</title>
        <authorList>
            <person name="Ellouze W."/>
            <person name="Ilyukhin E."/>
            <person name="Sulman M."/>
            <person name="Ali S."/>
        </authorList>
    </citation>
    <scope>NUCLEOTIDE SEQUENCE [LARGE SCALE GENOMIC DNA]</scope>
    <source>
        <strain evidence="3 4">M45-28</strain>
    </source>
</reference>
<feature type="region of interest" description="Disordered" evidence="1">
    <location>
        <begin position="419"/>
        <end position="449"/>
    </location>
</feature>
<proteinExistence type="predicted"/>
<evidence type="ECO:0000259" key="2">
    <source>
        <dbReference type="Pfam" id="PF01266"/>
    </source>
</evidence>